<dbReference type="PANTHER" id="PTHR38032">
    <property type="entry name" value="POLYMERASE-RELATED"/>
    <property type="match status" value="1"/>
</dbReference>
<dbReference type="InterPro" id="IPR036145">
    <property type="entry name" value="MinC_C_sf"/>
</dbReference>
<evidence type="ECO:0000313" key="3">
    <source>
        <dbReference type="EMBL" id="QJA06242.1"/>
    </source>
</evidence>
<dbReference type="GO" id="GO:0000902">
    <property type="term" value="P:cell morphogenesis"/>
    <property type="evidence" value="ECO:0007669"/>
    <property type="project" value="InterPro"/>
</dbReference>
<name>A0A6H1WSS9_9BACT</name>
<dbReference type="Gene3D" id="2.160.20.70">
    <property type="match status" value="1"/>
</dbReference>
<keyword evidence="1" id="KW-0175">Coiled coil</keyword>
<feature type="domain" description="Flagellar Assembly Protein A N-terminal region" evidence="2">
    <location>
        <begin position="60"/>
        <end position="146"/>
    </location>
</feature>
<dbReference type="InterPro" id="IPR046865">
    <property type="entry name" value="FapA_b_solenoid"/>
</dbReference>
<evidence type="ECO:0000313" key="4">
    <source>
        <dbReference type="Proteomes" id="UP000501253"/>
    </source>
</evidence>
<dbReference type="SUPFAM" id="SSF63848">
    <property type="entry name" value="Cell-division inhibitor MinC, C-terminal domain"/>
    <property type="match status" value="1"/>
</dbReference>
<dbReference type="KEGG" id="tmai:FVE67_05240"/>
<organism evidence="3 4">
    <name type="scientific">Thermosulfurimonas marina</name>
    <dbReference type="NCBI Taxonomy" id="2047767"/>
    <lineage>
        <taxon>Bacteria</taxon>
        <taxon>Pseudomonadati</taxon>
        <taxon>Thermodesulfobacteriota</taxon>
        <taxon>Thermodesulfobacteria</taxon>
        <taxon>Thermodesulfobacteriales</taxon>
        <taxon>Thermodesulfobacteriaceae</taxon>
        <taxon>Thermosulfurimonas</taxon>
    </lineage>
</organism>
<dbReference type="InterPro" id="IPR016098">
    <property type="entry name" value="CAP/MinC_C"/>
</dbReference>
<accession>A0A6H1WSS9</accession>
<dbReference type="PANTHER" id="PTHR38032:SF1">
    <property type="entry name" value="RNA-BINDING PROTEIN KHPB N-TERMINAL DOMAIN-CONTAINING PROTEIN"/>
    <property type="match status" value="1"/>
</dbReference>
<dbReference type="AlphaFoldDB" id="A0A6H1WSS9"/>
<dbReference type="Pfam" id="PF20250">
    <property type="entry name" value="FapA_N"/>
    <property type="match status" value="1"/>
</dbReference>
<dbReference type="Pfam" id="PF03961">
    <property type="entry name" value="FapA"/>
    <property type="match status" value="1"/>
</dbReference>
<feature type="coiled-coil region" evidence="1">
    <location>
        <begin position="411"/>
        <end position="445"/>
    </location>
</feature>
<protein>
    <submittedName>
        <fullName evidence="3">DUF342 domain-containing protein</fullName>
    </submittedName>
</protein>
<keyword evidence="4" id="KW-1185">Reference proteome</keyword>
<reference evidence="3 4" key="1">
    <citation type="submission" date="2019-08" db="EMBL/GenBank/DDBJ databases">
        <title>Complete genome sequence of Thermosulfurimonas marina SU872T, an anaerobic thermophilic chemolithoautotrophic bacterium isolated from a shallow marine hydrothermal vent.</title>
        <authorList>
            <person name="Allioux M."/>
            <person name="Jebbar M."/>
            <person name="Slobodkina G."/>
            <person name="Slobodkin A."/>
            <person name="Moalic Y."/>
            <person name="Frolova A."/>
            <person name="Shao Z."/>
            <person name="Alain K."/>
        </authorList>
    </citation>
    <scope>NUCLEOTIDE SEQUENCE [LARGE SCALE GENOMIC DNA]</scope>
    <source>
        <strain evidence="3 4">SU872</strain>
    </source>
</reference>
<dbReference type="Proteomes" id="UP000501253">
    <property type="component" value="Chromosome"/>
</dbReference>
<dbReference type="InterPro" id="IPR005646">
    <property type="entry name" value="FapA"/>
</dbReference>
<proteinExistence type="predicted"/>
<sequence length="490" mass="54232">MTRELVSLGEGLFLRVSEDGLVAWLEKEGGPVSTQDFFSLRERLISLGLTGILKAPEIRDGRLVVARGKPPEPGRDGRVEFLVDLSRGPRPLSGERVDWREINALVSVPAGTPVARVHPPSPGVPGYTVWGEEIPAPPGRPVEVRSQAPKDEILAQIEEIDQLFEKGPSREASRGKPFTFTLGPGLRYDVQLGLILAEEGGILEVREGFARIHSVYTLRGDVDWETGNIHFHGKSLTISGSVRRGFTVESAGDLVIQGDVEEGARLWAGGRLKISGIVRGENTLVESQGEAEVQIVEWAQIRVKGKLTVWGYLLWTHATVGADLFVFGEKGIVGGEVYVQGSATVSVLGSPAFVKTFLRVGYDYEVAQEQERLLKEWQRLDELTDRMKEALMQGLRLARSGRLTPKQKKALETLRQHLRQRLLEMSELKDRLNFLEEELRKGVGATVQVTRRVYPNVAVGIDGHLRDIRREHGPGVFRLTEAGIQFLEGA</sequence>
<evidence type="ECO:0000259" key="2">
    <source>
        <dbReference type="Pfam" id="PF20250"/>
    </source>
</evidence>
<dbReference type="EMBL" id="CP042909">
    <property type="protein sequence ID" value="QJA06242.1"/>
    <property type="molecule type" value="Genomic_DNA"/>
</dbReference>
<evidence type="ECO:0000256" key="1">
    <source>
        <dbReference type="SAM" id="Coils"/>
    </source>
</evidence>
<dbReference type="RefSeq" id="WP_168719590.1">
    <property type="nucleotide sequence ID" value="NZ_CP042909.1"/>
</dbReference>
<gene>
    <name evidence="3" type="ORF">FVE67_05240</name>
</gene>
<dbReference type="InterPro" id="IPR046866">
    <property type="entry name" value="FapA_N"/>
</dbReference>